<dbReference type="GO" id="GO:0003677">
    <property type="term" value="F:DNA binding"/>
    <property type="evidence" value="ECO:0007669"/>
    <property type="project" value="TreeGrafter"/>
</dbReference>
<comment type="caution">
    <text evidence="2">The sequence shown here is derived from an EMBL/GenBank/DDBJ whole genome shotgun (WGS) entry which is preliminary data.</text>
</comment>
<dbReference type="GO" id="GO:0006355">
    <property type="term" value="P:regulation of DNA-templated transcription"/>
    <property type="evidence" value="ECO:0007669"/>
    <property type="project" value="TreeGrafter"/>
</dbReference>
<reference evidence="2" key="1">
    <citation type="journal article" date="2020" name="mSystems">
        <title>Genome- and Community-Level Interaction Insights into Carbon Utilization and Element Cycling Functions of Hydrothermarchaeota in Hydrothermal Sediment.</title>
        <authorList>
            <person name="Zhou Z."/>
            <person name="Liu Y."/>
            <person name="Xu W."/>
            <person name="Pan J."/>
            <person name="Luo Z.H."/>
            <person name="Li M."/>
        </authorList>
    </citation>
    <scope>NUCLEOTIDE SEQUENCE [LARGE SCALE GENOMIC DNA]</scope>
    <source>
        <strain evidence="2">SpSt-479</strain>
    </source>
</reference>
<dbReference type="InterPro" id="IPR015915">
    <property type="entry name" value="Kelch-typ_b-propeller"/>
</dbReference>
<dbReference type="Gene3D" id="2.120.10.80">
    <property type="entry name" value="Kelch-type beta propeller"/>
    <property type="match status" value="1"/>
</dbReference>
<gene>
    <name evidence="2" type="ORF">ENS31_13555</name>
</gene>
<accession>A0A7V3E8L3</accession>
<dbReference type="AlphaFoldDB" id="A0A7V3E8L3"/>
<name>A0A7V3E8L3_9BACT</name>
<proteinExistence type="predicted"/>
<feature type="transmembrane region" description="Helical" evidence="1">
    <location>
        <begin position="554"/>
        <end position="573"/>
    </location>
</feature>
<dbReference type="InterPro" id="IPR051677">
    <property type="entry name" value="AfsR-DnrI-RedD_regulator"/>
</dbReference>
<evidence type="ECO:0000256" key="1">
    <source>
        <dbReference type="SAM" id="Phobius"/>
    </source>
</evidence>
<dbReference type="PANTHER" id="PTHR35807:SF1">
    <property type="entry name" value="TRANSCRIPTIONAL REGULATOR REDD"/>
    <property type="match status" value="1"/>
</dbReference>
<sequence length="842" mass="99587">MKKLLLFVFLCFFTNIFSQDNLYGIKFRSGDKGQLVRSSVRLNNGNPLKLKDHFSVSFDISFWSLRYFGPVFRATLNNKEFARLVFNQFQDNDYYLLQLFLDELKDPLLIKLDKNSFTVNKWINIKIEFNSKADSVSLYLDKHLKEKTAFAIADELELSMFFGIIDHKNPMDYDIPAIYLKNILIEEKGQKKYFWLLNPYDESFDIDKINNKKISLINTDWLVKDHYRWYKKYEVTVTNYPLFAHDSINSRIFIDDKHRLIKIDLIRSKDSVINYRNYRPGKWHDLLYDNFRNRLYSVFNAQGEVSVYDFLSNQWTSIDTSKEVDGHYYGSVKFISPFDSLIYLYGGYGWYTAKEKLFQYDFNNTVWKEVKLPHNIGYRFNVSISPGFDNKHYLFWSGFGNYSGKQEEGFFHFNDLHSFDLIKKEFSKIWDFKNIDELKKYSHLFENFYLNKTDSTFYFMRNYEDSNKTFFQLFKADLKTSQISKVGDALSFNLPKTKRNVYFCYDSNTEEFLFVKQNEDSTKVILYGLKYPPVPEQTFASISNFNVEPDNNHFIILILAGSLLMIFFLYLYFRNKKTKPSHIENTDTPTFEPQAYKNYIQTFGGLKIFNRDGQDVFNEFTPKLKEVFTLILVRSLNNHSKGITSEELSSVIWPDFSPESAKSNRGVAINKIRKILSSVDGLEIDFSNKLWSLKLSGDAKCDFQEYTKWKYQLRNSDDPENLYLTQLLNLIKDGGFLEDLSYEWLESFKLAINNEVISLLKELLDKLTRQGENNIGLRIKICDTILKFDSVDEEAFKTKIRLHYESGNHQLAKNSYKLFVAEYKRLYDETYPLSFQDVLFSK</sequence>
<dbReference type="PANTHER" id="PTHR35807">
    <property type="entry name" value="TRANSCRIPTIONAL REGULATOR REDD-RELATED"/>
    <property type="match status" value="1"/>
</dbReference>
<dbReference type="SUPFAM" id="SSF50965">
    <property type="entry name" value="Galactose oxidase, central domain"/>
    <property type="match status" value="1"/>
</dbReference>
<keyword evidence="1" id="KW-0472">Membrane</keyword>
<dbReference type="InterPro" id="IPR011043">
    <property type="entry name" value="Gal_Oxase/kelch_b-propeller"/>
</dbReference>
<organism evidence="2">
    <name type="scientific">Ignavibacterium album</name>
    <dbReference type="NCBI Taxonomy" id="591197"/>
    <lineage>
        <taxon>Bacteria</taxon>
        <taxon>Pseudomonadati</taxon>
        <taxon>Ignavibacteriota</taxon>
        <taxon>Ignavibacteria</taxon>
        <taxon>Ignavibacteriales</taxon>
        <taxon>Ignavibacteriaceae</taxon>
        <taxon>Ignavibacterium</taxon>
    </lineage>
</organism>
<evidence type="ECO:0008006" key="3">
    <source>
        <dbReference type="Google" id="ProtNLM"/>
    </source>
</evidence>
<evidence type="ECO:0000313" key="2">
    <source>
        <dbReference type="EMBL" id="HFI92538.1"/>
    </source>
</evidence>
<keyword evidence="1" id="KW-0812">Transmembrane</keyword>
<protein>
    <recommendedName>
        <fullName evidence="3">DNA-binding transcriptional activator</fullName>
    </recommendedName>
</protein>
<keyword evidence="1" id="KW-1133">Transmembrane helix</keyword>
<dbReference type="EMBL" id="DSUJ01000011">
    <property type="protein sequence ID" value="HFI92538.1"/>
    <property type="molecule type" value="Genomic_DNA"/>
</dbReference>